<keyword evidence="2" id="KW-0436">Ligase</keyword>
<dbReference type="SUPFAM" id="SSF55681">
    <property type="entry name" value="Class II aaRS and biotin synthetases"/>
    <property type="match status" value="1"/>
</dbReference>
<dbReference type="PANTHER" id="PTHR43679">
    <property type="entry name" value="OCTANOYLTRANSFERASE LIPM-RELATED"/>
    <property type="match status" value="1"/>
</dbReference>
<reference evidence="2 4" key="1">
    <citation type="submission" date="2020-06" db="EMBL/GenBank/DDBJ databases">
        <title>Anoxygenic phototrophic Chloroflexota member uses a Type I reaction center.</title>
        <authorList>
            <person name="Tsuji J.M."/>
            <person name="Shaw N.A."/>
            <person name="Nagashima S."/>
            <person name="Venkiteswaran J."/>
            <person name="Schiff S.L."/>
            <person name="Hanada S."/>
            <person name="Tank M."/>
            <person name="Neufeld J.D."/>
        </authorList>
    </citation>
    <scope>NUCLEOTIDE SEQUENCE [LARGE SCALE GENOMIC DNA]</scope>
    <source>
        <strain evidence="2">L227-S17</strain>
    </source>
</reference>
<dbReference type="Gene3D" id="3.30.930.10">
    <property type="entry name" value="Bira Bifunctional Protein, Domain 2"/>
    <property type="match status" value="1"/>
</dbReference>
<evidence type="ECO:0000313" key="4">
    <source>
        <dbReference type="Proteomes" id="UP000521676"/>
    </source>
</evidence>
<dbReference type="EMBL" id="CP128399">
    <property type="protein sequence ID" value="WJW66506.1"/>
    <property type="molecule type" value="Genomic_DNA"/>
</dbReference>
<proteinExistence type="predicted"/>
<sequence length="283" mass="31648">MAEFWRRLSPALAAYGVSRELALSESLLQKVQQPTLWWYSAHVPALILGTAQKLEILNSRACVAQGLEIYKRASGGALVLAEPSFLSLDVALPPEHPLAPTDVVETYRWLGEVWLESLSKLGLEGGRLAKVTEVREQRTARDSEIEQEREDYRLANLICFGTLSPYEVVSAEGLKLVGLSQIRRRVGTLLQCGLPLQKQADRLVGSLALEKSEKTRLVNLLDTRMTTLESAADERKFKPTEIISAFEATLAQKYNIILTESVWTEAELAQAHELETAKYQRLM</sequence>
<dbReference type="PROSITE" id="PS51733">
    <property type="entry name" value="BPL_LPL_CATALYTIC"/>
    <property type="match status" value="1"/>
</dbReference>
<keyword evidence="5" id="KW-1185">Reference proteome</keyword>
<accession>A0A8T7LUS7</accession>
<dbReference type="PANTHER" id="PTHR43679:SF2">
    <property type="entry name" value="OCTANOYL-[GCVH]:PROTEIN N-OCTANOYLTRANSFERASE"/>
    <property type="match status" value="1"/>
</dbReference>
<organism evidence="2 4">
    <name type="scientific">Candidatus Chlorohelix allophototropha</name>
    <dbReference type="NCBI Taxonomy" id="3003348"/>
    <lineage>
        <taxon>Bacteria</taxon>
        <taxon>Bacillati</taxon>
        <taxon>Chloroflexota</taxon>
        <taxon>Chloroflexia</taxon>
        <taxon>Candidatus Chloroheliales</taxon>
        <taxon>Candidatus Chloroheliaceae</taxon>
        <taxon>Candidatus Chlorohelix</taxon>
    </lineage>
</organism>
<dbReference type="InterPro" id="IPR004143">
    <property type="entry name" value="BPL_LPL_catalytic"/>
</dbReference>
<reference evidence="3" key="2">
    <citation type="journal article" date="2024" name="Nature">
        <title>Anoxygenic phototroph of the Chloroflexota uses a type I reaction centre.</title>
        <authorList>
            <person name="Tsuji J.M."/>
            <person name="Shaw N.A."/>
            <person name="Nagashima S."/>
            <person name="Venkiteswaran J.J."/>
            <person name="Schiff S.L."/>
            <person name="Watanabe T."/>
            <person name="Fukui M."/>
            <person name="Hanada S."/>
            <person name="Tank M."/>
            <person name="Neufeld J.D."/>
        </authorList>
    </citation>
    <scope>NUCLEOTIDE SEQUENCE</scope>
    <source>
        <strain evidence="3">L227-S17</strain>
    </source>
</reference>
<dbReference type="Proteomes" id="UP001431572">
    <property type="component" value="Chromosome 1"/>
</dbReference>
<feature type="domain" description="BPL/LPL catalytic" evidence="1">
    <location>
        <begin position="30"/>
        <end position="258"/>
    </location>
</feature>
<dbReference type="EMBL" id="JACATZ010000001">
    <property type="protein sequence ID" value="NWJ44617.1"/>
    <property type="molecule type" value="Genomic_DNA"/>
</dbReference>
<evidence type="ECO:0000313" key="2">
    <source>
        <dbReference type="EMBL" id="NWJ44617.1"/>
    </source>
</evidence>
<evidence type="ECO:0000259" key="1">
    <source>
        <dbReference type="PROSITE" id="PS51733"/>
    </source>
</evidence>
<dbReference type="GO" id="GO:0016874">
    <property type="term" value="F:ligase activity"/>
    <property type="evidence" value="ECO:0007669"/>
    <property type="project" value="UniProtKB-KW"/>
</dbReference>
<dbReference type="Pfam" id="PF21948">
    <property type="entry name" value="LplA-B_cat"/>
    <property type="match status" value="1"/>
</dbReference>
<name>A0A8T7LUS7_9CHLR</name>
<evidence type="ECO:0000313" key="5">
    <source>
        <dbReference type="Proteomes" id="UP001431572"/>
    </source>
</evidence>
<dbReference type="InterPro" id="IPR045864">
    <property type="entry name" value="aa-tRNA-synth_II/BPL/LPL"/>
</dbReference>
<gene>
    <name evidence="2" type="ORF">HXX08_01945</name>
    <name evidence="3" type="ORF">OZ401_002309</name>
</gene>
<protein>
    <submittedName>
        <fullName evidence="2 3">Ligase</fullName>
    </submittedName>
</protein>
<dbReference type="AlphaFoldDB" id="A0A8T7LUS7"/>
<dbReference type="InterPro" id="IPR050664">
    <property type="entry name" value="Octanoyltrans_LipM/LipL"/>
</dbReference>
<evidence type="ECO:0000313" key="3">
    <source>
        <dbReference type="EMBL" id="WJW66506.1"/>
    </source>
</evidence>
<dbReference type="RefSeq" id="WP_341468394.1">
    <property type="nucleotide sequence ID" value="NZ_CP128399.1"/>
</dbReference>
<dbReference type="Proteomes" id="UP000521676">
    <property type="component" value="Unassembled WGS sequence"/>
</dbReference>